<organism evidence="2 3">
    <name type="scientific">Pseudovibrio ascidiaceicola</name>
    <dbReference type="NCBI Taxonomy" id="285279"/>
    <lineage>
        <taxon>Bacteria</taxon>
        <taxon>Pseudomonadati</taxon>
        <taxon>Pseudomonadota</taxon>
        <taxon>Alphaproteobacteria</taxon>
        <taxon>Hyphomicrobiales</taxon>
        <taxon>Stappiaceae</taxon>
        <taxon>Pseudovibrio</taxon>
    </lineage>
</organism>
<dbReference type="InterPro" id="IPR038696">
    <property type="entry name" value="IalB_sf"/>
</dbReference>
<evidence type="ECO:0000256" key="1">
    <source>
        <dbReference type="SAM" id="SignalP"/>
    </source>
</evidence>
<gene>
    <name evidence="2" type="ORF">SAMN04488518_11244</name>
</gene>
<accession>A0A1I4DKW4</accession>
<dbReference type="Proteomes" id="UP000199598">
    <property type="component" value="Unassembled WGS sequence"/>
</dbReference>
<protein>
    <submittedName>
        <fullName evidence="2">Invasion protein IalB, involved in pathogenesis</fullName>
    </submittedName>
</protein>
<reference evidence="2 3" key="1">
    <citation type="submission" date="2016-10" db="EMBL/GenBank/DDBJ databases">
        <authorList>
            <person name="Varghese N."/>
            <person name="Submissions S."/>
        </authorList>
    </citation>
    <scope>NUCLEOTIDE SEQUENCE [LARGE SCALE GENOMIC DNA]</scope>
    <source>
        <strain evidence="2 3">DSM 16392</strain>
    </source>
</reference>
<proteinExistence type="predicted"/>
<dbReference type="InterPro" id="IPR010642">
    <property type="entry name" value="Invasion_prot_B"/>
</dbReference>
<sequence length="188" mass="20191">MKNFGFPLCTIAALALGAVAFLGATPGFAQSAPKGDAAVASSPKVTTQQHGDWLLECYDPAVNGMSCQIKQRVVHKESGQNILLMTLTYSQKEKSDMVQYVLPLDFLLAPGVGVNIGDFQAVARVNRCMAQGCVIEGKTEEAFINAMKAAKDQGRFVMMSRAGKKVGINFSATGFTKAYNEMRAQNSK</sequence>
<feature type="signal peptide" evidence="1">
    <location>
        <begin position="1"/>
        <end position="29"/>
    </location>
</feature>
<dbReference type="Gene3D" id="2.60.40.1880">
    <property type="entry name" value="Invasion associated locus B (IalB) protein"/>
    <property type="match status" value="1"/>
</dbReference>
<feature type="chain" id="PRO_5046450041" evidence="1">
    <location>
        <begin position="30"/>
        <end position="188"/>
    </location>
</feature>
<evidence type="ECO:0000313" key="2">
    <source>
        <dbReference type="EMBL" id="SFK94278.1"/>
    </source>
</evidence>
<comment type="caution">
    <text evidence="2">The sequence shown here is derived from an EMBL/GenBank/DDBJ whole genome shotgun (WGS) entry which is preliminary data.</text>
</comment>
<dbReference type="RefSeq" id="WP_093522281.1">
    <property type="nucleotide sequence ID" value="NZ_FOSK01000012.1"/>
</dbReference>
<keyword evidence="1" id="KW-0732">Signal</keyword>
<evidence type="ECO:0000313" key="3">
    <source>
        <dbReference type="Proteomes" id="UP000199598"/>
    </source>
</evidence>
<keyword evidence="3" id="KW-1185">Reference proteome</keyword>
<name>A0A1I4DKW4_9HYPH</name>
<dbReference type="EMBL" id="FOSK01000012">
    <property type="protein sequence ID" value="SFK94278.1"/>
    <property type="molecule type" value="Genomic_DNA"/>
</dbReference>
<dbReference type="Pfam" id="PF06776">
    <property type="entry name" value="IalB"/>
    <property type="match status" value="1"/>
</dbReference>